<name>A0A7D8V1C4_VANHU</name>
<sequence>MRSGQPFNVAAIGGSVSKGHTLRDAREETCKFNLHRRIFDHLDAKFPGKGEPYIAKQSTESKKDEGRNGFINGAQGGTGSDYFSMCFQEHIPTDVDLVIVELAINDQNYPMFQKPFELLLRGLQDLPSQPAVIYVQVLALPLHALVSGAVPQTAIAQYMDVPTLSLQHAVLPQILRDEAFSQRVFATKNDGEIDARHISRWGHEKMGDLVSAYLDSQLCEMDRLEAAEKKRTGKASIDIDSLYALNPLPRVRFALLVCACTYTPQLLSSDTWDPTRVIPPLKPMCASMNSKNKPAPVKNDGWSEWAWKDKVSGVEGASRSTADGPELHGHQDTRCDHLVRDPHRPRPRAALLPPLVGVSPWCAQVLARRRRGRGRHDRGLLGPEVQHRAAVRRGQGRDPGQAHAQLQVLGQERQPRKRRRVPHHLHHEHLDTTI</sequence>
<evidence type="ECO:0000313" key="3">
    <source>
        <dbReference type="Proteomes" id="UP000473826"/>
    </source>
</evidence>
<comment type="caution">
    <text evidence="2">The sequence shown here is derived from an EMBL/GenBank/DDBJ whole genome shotgun (WGS) entry which is preliminary data.</text>
</comment>
<gene>
    <name evidence="2" type="ORF">VHUM_01204</name>
</gene>
<evidence type="ECO:0000256" key="1">
    <source>
        <dbReference type="SAM" id="MobiDB-lite"/>
    </source>
</evidence>
<proteinExistence type="predicted"/>
<evidence type="ECO:0000313" key="2">
    <source>
        <dbReference type="EMBL" id="TXT12803.1"/>
    </source>
</evidence>
<feature type="region of interest" description="Disordered" evidence="1">
    <location>
        <begin position="392"/>
        <end position="434"/>
    </location>
</feature>
<dbReference type="Proteomes" id="UP000473826">
    <property type="component" value="Unassembled WGS sequence"/>
</dbReference>
<dbReference type="PANTHER" id="PTHR34407:SF1">
    <property type="entry name" value="SGNH HYDROLASE-TYPE ESTERASE DOMAIN-CONTAINING PROTEIN"/>
    <property type="match status" value="1"/>
</dbReference>
<dbReference type="SUPFAM" id="SSF52266">
    <property type="entry name" value="SGNH hydrolase"/>
    <property type="match status" value="1"/>
</dbReference>
<dbReference type="AlphaFoldDB" id="A0A7D8V1C4"/>
<reference evidence="2 3" key="1">
    <citation type="journal article" date="2019" name="PLoS Genet.">
        <title>Convergent evolution of linked mating-type loci in basidiomycete fungi.</title>
        <authorList>
            <person name="Sun S."/>
            <person name="Coelho M.A."/>
            <person name="Heitman J."/>
            <person name="Nowrousian M."/>
        </authorList>
    </citation>
    <scope>NUCLEOTIDE SEQUENCE [LARGE SCALE GENOMIC DNA]</scope>
    <source>
        <strain evidence="2 3">CBS 4282</strain>
    </source>
</reference>
<accession>A0A7D8V1C4</accession>
<dbReference type="PANTHER" id="PTHR34407">
    <property type="entry name" value="EXPRESSED PROTEIN"/>
    <property type="match status" value="1"/>
</dbReference>
<dbReference type="EMBL" id="QKWK01000003">
    <property type="protein sequence ID" value="TXT12803.1"/>
    <property type="molecule type" value="Genomic_DNA"/>
</dbReference>
<organism evidence="2 3">
    <name type="scientific">Vanrija humicola</name>
    <name type="common">Yeast</name>
    <name type="synonym">Cryptococcus humicola</name>
    <dbReference type="NCBI Taxonomy" id="5417"/>
    <lineage>
        <taxon>Eukaryota</taxon>
        <taxon>Fungi</taxon>
        <taxon>Dikarya</taxon>
        <taxon>Basidiomycota</taxon>
        <taxon>Agaricomycotina</taxon>
        <taxon>Tremellomycetes</taxon>
        <taxon>Trichosporonales</taxon>
        <taxon>Trichosporonaceae</taxon>
        <taxon>Vanrija</taxon>
    </lineage>
</organism>
<feature type="compositionally biased region" description="Basic and acidic residues" evidence="1">
    <location>
        <begin position="325"/>
        <end position="344"/>
    </location>
</feature>
<protein>
    <recommendedName>
        <fullName evidence="4">SGNH hydrolase-type esterase domain-containing protein</fullName>
    </recommendedName>
</protein>
<dbReference type="OrthoDB" id="544608at2759"/>
<feature type="compositionally biased region" description="Basic residues" evidence="1">
    <location>
        <begin position="415"/>
        <end position="427"/>
    </location>
</feature>
<evidence type="ECO:0008006" key="4">
    <source>
        <dbReference type="Google" id="ProtNLM"/>
    </source>
</evidence>
<keyword evidence="3" id="KW-1185">Reference proteome</keyword>
<feature type="region of interest" description="Disordered" evidence="1">
    <location>
        <begin position="313"/>
        <end position="351"/>
    </location>
</feature>
<dbReference type="CDD" id="cd00229">
    <property type="entry name" value="SGNH_hydrolase"/>
    <property type="match status" value="1"/>
</dbReference>